<dbReference type="InterPro" id="IPR000261">
    <property type="entry name" value="EH_dom"/>
</dbReference>
<dbReference type="GO" id="GO:0009103">
    <property type="term" value="P:lipopolysaccharide biosynthetic process"/>
    <property type="evidence" value="ECO:0007669"/>
    <property type="project" value="TreeGrafter"/>
</dbReference>
<feature type="transmembrane region" description="Helical" evidence="9">
    <location>
        <begin position="37"/>
        <end position="59"/>
    </location>
</feature>
<comment type="caution">
    <text evidence="11">The sequence shown here is derived from an EMBL/GenBank/DDBJ whole genome shotgun (WGS) entry which is preliminary data.</text>
</comment>
<evidence type="ECO:0000256" key="1">
    <source>
        <dbReference type="ARBA" id="ARBA00004651"/>
    </source>
</evidence>
<evidence type="ECO:0000313" key="12">
    <source>
        <dbReference type="Proteomes" id="UP000614410"/>
    </source>
</evidence>
<dbReference type="CDD" id="cd01840">
    <property type="entry name" value="SGNH_hydrolase_yrhL_like"/>
    <property type="match status" value="1"/>
</dbReference>
<keyword evidence="5 9" id="KW-1133">Transmembrane helix</keyword>
<evidence type="ECO:0000256" key="6">
    <source>
        <dbReference type="ARBA" id="ARBA00023136"/>
    </source>
</evidence>
<gene>
    <name evidence="11" type="ORF">JF887_00585</name>
</gene>
<feature type="transmembrane region" description="Helical" evidence="9">
    <location>
        <begin position="212"/>
        <end position="230"/>
    </location>
</feature>
<dbReference type="PANTHER" id="PTHR23028">
    <property type="entry name" value="ACETYLTRANSFERASE"/>
    <property type="match status" value="1"/>
</dbReference>
<keyword evidence="6 9" id="KW-0472">Membrane</keyword>
<feature type="transmembrane region" description="Helical" evidence="9">
    <location>
        <begin position="12"/>
        <end position="31"/>
    </location>
</feature>
<evidence type="ECO:0000256" key="3">
    <source>
        <dbReference type="ARBA" id="ARBA00022679"/>
    </source>
</evidence>
<dbReference type="PANTHER" id="PTHR23028:SF53">
    <property type="entry name" value="ACYL_TRANSF_3 DOMAIN-CONTAINING PROTEIN"/>
    <property type="match status" value="1"/>
</dbReference>
<dbReference type="GO" id="GO:0016747">
    <property type="term" value="F:acyltransferase activity, transferring groups other than amino-acyl groups"/>
    <property type="evidence" value="ECO:0007669"/>
    <property type="project" value="InterPro"/>
</dbReference>
<keyword evidence="4 9" id="KW-0812">Transmembrane</keyword>
<evidence type="ECO:0000256" key="2">
    <source>
        <dbReference type="ARBA" id="ARBA00022475"/>
    </source>
</evidence>
<comment type="subcellular location">
    <subcellularLocation>
        <location evidence="1">Cell membrane</location>
        <topology evidence="1">Multi-pass membrane protein</topology>
    </subcellularLocation>
</comment>
<feature type="region of interest" description="Disordered" evidence="8">
    <location>
        <begin position="616"/>
        <end position="635"/>
    </location>
</feature>
<protein>
    <submittedName>
        <fullName evidence="11">Acetyltransferase</fullName>
    </submittedName>
</protein>
<dbReference type="InterPro" id="IPR002656">
    <property type="entry name" value="Acyl_transf_3_dom"/>
</dbReference>
<dbReference type="SUPFAM" id="SSF52266">
    <property type="entry name" value="SGNH hydrolase"/>
    <property type="match status" value="1"/>
</dbReference>
<dbReference type="EMBL" id="JAEKNN010000005">
    <property type="protein sequence ID" value="MBJ7607916.1"/>
    <property type="molecule type" value="Genomic_DNA"/>
</dbReference>
<dbReference type="GO" id="GO:0005886">
    <property type="term" value="C:plasma membrane"/>
    <property type="evidence" value="ECO:0007669"/>
    <property type="project" value="UniProtKB-SubCell"/>
</dbReference>
<dbReference type="InterPro" id="IPR050879">
    <property type="entry name" value="Acyltransferase_3"/>
</dbReference>
<keyword evidence="2" id="KW-1003">Cell membrane</keyword>
<feature type="transmembrane region" description="Helical" evidence="9">
    <location>
        <begin position="80"/>
        <end position="98"/>
    </location>
</feature>
<feature type="domain" description="EH" evidence="10">
    <location>
        <begin position="136"/>
        <end position="167"/>
    </location>
</feature>
<evidence type="ECO:0000256" key="8">
    <source>
        <dbReference type="SAM" id="MobiDB-lite"/>
    </source>
</evidence>
<evidence type="ECO:0000259" key="10">
    <source>
        <dbReference type="PROSITE" id="PS50031"/>
    </source>
</evidence>
<evidence type="ECO:0000313" key="11">
    <source>
        <dbReference type="EMBL" id="MBJ7607916.1"/>
    </source>
</evidence>
<dbReference type="AlphaFoldDB" id="A0A934KE99"/>
<feature type="transmembrane region" description="Helical" evidence="9">
    <location>
        <begin position="373"/>
        <end position="394"/>
    </location>
</feature>
<dbReference type="Proteomes" id="UP000614410">
    <property type="component" value="Unassembled WGS sequence"/>
</dbReference>
<dbReference type="Gene3D" id="3.40.50.1110">
    <property type="entry name" value="SGNH hydrolase"/>
    <property type="match status" value="1"/>
</dbReference>
<sequence length="635" mass="67592">MPQPVEGRRRYMAGLDGLRAIAVIVVVAYHLDAGWAPGGLLGVGVFFVLSGYLITDLMLGQREITGRISLGQFWARRARRLLPALWVMLVTVVLWLSLVDSGQVAALRGQVLAALVYGSNWWYAFQHVSYFASLGPPSPLGHLWSLAVEEQFYLVWPLLLLLALRLVRNRRTLVLLTVLGAAVSAWLMATTYQPGGDPNRVYYGTDTRAFELLVGASLALVWPSTHLLGVSSRVRRLALDVAGTLGLAIIVLMVWSTNQYQGFLYRGGMLILAIATAGAVAALAHPSTLVGKLLGIGPLRWLGARSYGIYLWHYPIIILTTPLVDSPGAHLVRSACQVGATLVIAALSWRYLEEPIRRGGVAEVRAGLRTPRWTIVGAPGGLLAATGAVVLAVGTSTVALAGLLPAGRAGAPATPQLVASLRLPAHAVSPPTEPCERLAALPTPSTPATPAPSPAALPAPAPVEVTAIGDSIMIDVAPYLQAVLPGAVIDGQVSRQMNQLRDVIAQLRAQGQLHSRIVIELGTNGPFDEGELISTLQSFGRMDRVVLVNTMVPRPWVGYVNQTLADVAAHLPDTVVVDWYGPSAGKPQYFYEDGFHPDPEGARLLAALIAHAVDPSPAASAPADGQRTQHRSGCG</sequence>
<reference evidence="11 12" key="1">
    <citation type="submission" date="2020-10" db="EMBL/GenBank/DDBJ databases">
        <title>Ca. Dormibacterota MAGs.</title>
        <authorList>
            <person name="Montgomery K."/>
        </authorList>
    </citation>
    <scope>NUCLEOTIDE SEQUENCE [LARGE SCALE GENOMIC DNA]</scope>
    <source>
        <strain evidence="11">Mitchell_Peninsula_5</strain>
    </source>
</reference>
<feature type="transmembrane region" description="Helical" evidence="9">
    <location>
        <begin position="174"/>
        <end position="192"/>
    </location>
</feature>
<feature type="transmembrane region" description="Helical" evidence="9">
    <location>
        <begin position="151"/>
        <end position="167"/>
    </location>
</feature>
<keyword evidence="7" id="KW-0012">Acyltransferase</keyword>
<evidence type="ECO:0000256" key="9">
    <source>
        <dbReference type="SAM" id="Phobius"/>
    </source>
</evidence>
<dbReference type="PROSITE" id="PS50031">
    <property type="entry name" value="EH"/>
    <property type="match status" value="1"/>
</dbReference>
<feature type="transmembrane region" description="Helical" evidence="9">
    <location>
        <begin position="307"/>
        <end position="324"/>
    </location>
</feature>
<evidence type="ECO:0000256" key="4">
    <source>
        <dbReference type="ARBA" id="ARBA00022692"/>
    </source>
</evidence>
<feature type="transmembrane region" description="Helical" evidence="9">
    <location>
        <begin position="330"/>
        <end position="352"/>
    </location>
</feature>
<evidence type="ECO:0000256" key="7">
    <source>
        <dbReference type="ARBA" id="ARBA00023315"/>
    </source>
</evidence>
<organism evidence="11 12">
    <name type="scientific">Candidatus Amunia macphersoniae</name>
    <dbReference type="NCBI Taxonomy" id="3127014"/>
    <lineage>
        <taxon>Bacteria</taxon>
        <taxon>Bacillati</taxon>
        <taxon>Candidatus Dormiibacterota</taxon>
        <taxon>Candidatus Dormibacteria</taxon>
        <taxon>Candidatus Aeolococcales</taxon>
        <taxon>Candidatus Aeolococcaceae</taxon>
        <taxon>Candidatus Amunia</taxon>
    </lineage>
</organism>
<proteinExistence type="predicted"/>
<feature type="transmembrane region" description="Helical" evidence="9">
    <location>
        <begin position="237"/>
        <end position="257"/>
    </location>
</feature>
<evidence type="ECO:0000256" key="5">
    <source>
        <dbReference type="ARBA" id="ARBA00022989"/>
    </source>
</evidence>
<dbReference type="Pfam" id="PF01757">
    <property type="entry name" value="Acyl_transf_3"/>
    <property type="match status" value="1"/>
</dbReference>
<name>A0A934KE99_9BACT</name>
<dbReference type="InterPro" id="IPR036514">
    <property type="entry name" value="SGNH_hydro_sf"/>
</dbReference>
<accession>A0A934KE99</accession>
<keyword evidence="3" id="KW-0808">Transferase</keyword>
<feature type="transmembrane region" description="Helical" evidence="9">
    <location>
        <begin position="263"/>
        <end position="286"/>
    </location>
</feature>